<dbReference type="OrthoDB" id="189537at2"/>
<dbReference type="EMBL" id="BAVS01000001">
    <property type="protein sequence ID" value="GAE91829.1"/>
    <property type="molecule type" value="Genomic_DNA"/>
</dbReference>
<sequence length="376" mass="42612">MYKRRKYIPVILAVFILLIAITLAFLIYRDWYKQPLSTENTLATNIENNYNEVNLKTIIHQTQKSVVQIETTNDLTSKTGSGFVINNTGDILTNAHVIEDADTIMVKLSNTRQYPAAVIGIGVEEDFAVIRVPELHQLEPISLETEKQIEIGDEVIAIGSPVGIQNSVSLGLIVGTDRSFSINNFQYDEVYQISANITYGNSGGPLILRSSGKVIGINSAGIADTDIGFSIPVTQVNKQITNWIEDVKEEDLVYLSSIGQRVNQEKLEEDALYLIDYFFENISLRDYVNAYSMLGSHYQDKNSYITFRRSFQSLISLNTKKKTITEKKDDEIHMTVDLEATLRDDSYQETQRKWQYNLVVGFENDQLKILKLHKTS</sequence>
<dbReference type="Pfam" id="PF13365">
    <property type="entry name" value="Trypsin_2"/>
    <property type="match status" value="1"/>
</dbReference>
<evidence type="ECO:0000256" key="1">
    <source>
        <dbReference type="ARBA" id="ARBA00022670"/>
    </source>
</evidence>
<organism evidence="5 6">
    <name type="scientific">Gracilibacillus boraciitolerans JCM 21714</name>
    <dbReference type="NCBI Taxonomy" id="1298598"/>
    <lineage>
        <taxon>Bacteria</taxon>
        <taxon>Bacillati</taxon>
        <taxon>Bacillota</taxon>
        <taxon>Bacilli</taxon>
        <taxon>Bacillales</taxon>
        <taxon>Bacillaceae</taxon>
        <taxon>Gracilibacillus</taxon>
    </lineage>
</organism>
<keyword evidence="4" id="KW-0812">Transmembrane</keyword>
<dbReference type="PANTHER" id="PTHR43343">
    <property type="entry name" value="PEPTIDASE S12"/>
    <property type="match status" value="1"/>
</dbReference>
<dbReference type="PRINTS" id="PR00834">
    <property type="entry name" value="PROTEASES2C"/>
</dbReference>
<dbReference type="STRING" id="1298598.JCM21714_788"/>
<evidence type="ECO:0000256" key="2">
    <source>
        <dbReference type="ARBA" id="ARBA00022801"/>
    </source>
</evidence>
<dbReference type="Gene3D" id="2.40.10.120">
    <property type="match status" value="1"/>
</dbReference>
<dbReference type="InterPro" id="IPR001940">
    <property type="entry name" value="Peptidase_S1C"/>
</dbReference>
<evidence type="ECO:0000256" key="4">
    <source>
        <dbReference type="SAM" id="Phobius"/>
    </source>
</evidence>
<evidence type="ECO:0000313" key="6">
    <source>
        <dbReference type="Proteomes" id="UP000019102"/>
    </source>
</evidence>
<dbReference type="eggNOG" id="COG0265">
    <property type="taxonomic scope" value="Bacteria"/>
</dbReference>
<evidence type="ECO:0000256" key="3">
    <source>
        <dbReference type="ARBA" id="ARBA00022825"/>
    </source>
</evidence>
<dbReference type="GO" id="GO:0006508">
    <property type="term" value="P:proteolysis"/>
    <property type="evidence" value="ECO:0007669"/>
    <property type="project" value="UniProtKB-KW"/>
</dbReference>
<gene>
    <name evidence="5" type="ORF">JCM21714_788</name>
</gene>
<dbReference type="Proteomes" id="UP000019102">
    <property type="component" value="Unassembled WGS sequence"/>
</dbReference>
<dbReference type="AlphaFoldDB" id="W4VGD3"/>
<accession>W4VGD3</accession>
<keyword evidence="4" id="KW-0472">Membrane</keyword>
<keyword evidence="3" id="KW-0720">Serine protease</keyword>
<dbReference type="RefSeq" id="WP_035721727.1">
    <property type="nucleotide sequence ID" value="NZ_BAVS01000001.1"/>
</dbReference>
<proteinExistence type="predicted"/>
<evidence type="ECO:0000313" key="5">
    <source>
        <dbReference type="EMBL" id="GAE91829.1"/>
    </source>
</evidence>
<protein>
    <submittedName>
        <fullName evidence="5">Trypsin-like serine proteases</fullName>
    </submittedName>
</protein>
<feature type="transmembrane region" description="Helical" evidence="4">
    <location>
        <begin position="7"/>
        <end position="28"/>
    </location>
</feature>
<dbReference type="InterPro" id="IPR051201">
    <property type="entry name" value="Chloro_Bact_Ser_Proteases"/>
</dbReference>
<dbReference type="GO" id="GO:0004252">
    <property type="term" value="F:serine-type endopeptidase activity"/>
    <property type="evidence" value="ECO:0007669"/>
    <property type="project" value="InterPro"/>
</dbReference>
<dbReference type="InterPro" id="IPR009003">
    <property type="entry name" value="Peptidase_S1_PA"/>
</dbReference>
<comment type="caution">
    <text evidence="5">The sequence shown here is derived from an EMBL/GenBank/DDBJ whole genome shotgun (WGS) entry which is preliminary data.</text>
</comment>
<keyword evidence="4" id="KW-1133">Transmembrane helix</keyword>
<dbReference type="SUPFAM" id="SSF50494">
    <property type="entry name" value="Trypsin-like serine proteases"/>
    <property type="match status" value="1"/>
</dbReference>
<keyword evidence="1 5" id="KW-0645">Protease</keyword>
<keyword evidence="2" id="KW-0378">Hydrolase</keyword>
<name>W4VGD3_9BACI</name>
<keyword evidence="6" id="KW-1185">Reference proteome</keyword>
<reference evidence="5 6" key="1">
    <citation type="journal article" date="2014" name="Genome Announc.">
        <title>Draft Genome Sequence of the Boron-Tolerant and Moderately Halotolerant Bacterium Gracilibacillus boraciitolerans JCM 21714T.</title>
        <authorList>
            <person name="Ahmed I."/>
            <person name="Oshima K."/>
            <person name="Suda W."/>
            <person name="Kitamura K."/>
            <person name="Iida T."/>
            <person name="Ohmori Y."/>
            <person name="Fujiwara T."/>
            <person name="Hattori M."/>
            <person name="Ohkuma M."/>
        </authorList>
    </citation>
    <scope>NUCLEOTIDE SEQUENCE [LARGE SCALE GENOMIC DNA]</scope>
    <source>
        <strain evidence="5 6">JCM 21714</strain>
    </source>
</reference>
<dbReference type="PANTHER" id="PTHR43343:SF3">
    <property type="entry name" value="PROTEASE DO-LIKE 8, CHLOROPLASTIC"/>
    <property type="match status" value="1"/>
</dbReference>